<proteinExistence type="predicted"/>
<dbReference type="InterPro" id="IPR002324">
    <property type="entry name" value="Cyt_c_ID"/>
</dbReference>
<feature type="domain" description="Cytochrome c" evidence="9">
    <location>
        <begin position="64"/>
        <end position="163"/>
    </location>
</feature>
<evidence type="ECO:0000256" key="5">
    <source>
        <dbReference type="ARBA" id="ARBA00023004"/>
    </source>
</evidence>
<dbReference type="PRINTS" id="PR00606">
    <property type="entry name" value="CYTCHROMECID"/>
</dbReference>
<dbReference type="InterPro" id="IPR009056">
    <property type="entry name" value="Cyt_c-like_dom"/>
</dbReference>
<evidence type="ECO:0000256" key="6">
    <source>
        <dbReference type="PIRSR" id="PIRSR602324-1"/>
    </source>
</evidence>
<evidence type="ECO:0000256" key="2">
    <source>
        <dbReference type="ARBA" id="ARBA00022617"/>
    </source>
</evidence>
<dbReference type="Proteomes" id="UP000297564">
    <property type="component" value="Unassembled WGS sequence"/>
</dbReference>
<evidence type="ECO:0000256" key="3">
    <source>
        <dbReference type="ARBA" id="ARBA00022723"/>
    </source>
</evidence>
<dbReference type="Pfam" id="PF13442">
    <property type="entry name" value="Cytochrome_CBB3"/>
    <property type="match status" value="1"/>
</dbReference>
<dbReference type="PANTHER" id="PTHR35008">
    <property type="entry name" value="BLL4482 PROTEIN-RELATED"/>
    <property type="match status" value="1"/>
</dbReference>
<gene>
    <name evidence="10" type="ORF">EZ242_00985</name>
</gene>
<keyword evidence="1" id="KW-0813">Transport</keyword>
<feature type="binding site" description="covalent" evidence="6">
    <location>
        <position position="302"/>
    </location>
    <ligand>
        <name>heme c</name>
        <dbReference type="ChEBI" id="CHEBI:61717"/>
    </ligand>
</feature>
<dbReference type="GO" id="GO:0009055">
    <property type="term" value="F:electron transfer activity"/>
    <property type="evidence" value="ECO:0007669"/>
    <property type="project" value="InterPro"/>
</dbReference>
<keyword evidence="3 6" id="KW-0479">Metal-binding</keyword>
<dbReference type="RefSeq" id="WP_135283247.1">
    <property type="nucleotide sequence ID" value="NZ_SMLL01000001.1"/>
</dbReference>
<dbReference type="AlphaFoldDB" id="A0A4Z0C2B4"/>
<feature type="signal peptide" evidence="8">
    <location>
        <begin position="1"/>
        <end position="23"/>
    </location>
</feature>
<name>A0A4Z0C2B4_9BURK</name>
<dbReference type="EMBL" id="SMLL01000001">
    <property type="protein sequence ID" value="TFZ04365.1"/>
    <property type="molecule type" value="Genomic_DNA"/>
</dbReference>
<keyword evidence="4" id="KW-0249">Electron transport</keyword>
<dbReference type="Gene3D" id="1.10.760.10">
    <property type="entry name" value="Cytochrome c-like domain"/>
    <property type="match status" value="2"/>
</dbReference>
<evidence type="ECO:0000256" key="8">
    <source>
        <dbReference type="SAM" id="SignalP"/>
    </source>
</evidence>
<feature type="region of interest" description="Disordered" evidence="7">
    <location>
        <begin position="260"/>
        <end position="282"/>
    </location>
</feature>
<organism evidence="10 11">
    <name type="scientific">Ramlibacter rhizophilus</name>
    <dbReference type="NCBI Taxonomy" id="1781167"/>
    <lineage>
        <taxon>Bacteria</taxon>
        <taxon>Pseudomonadati</taxon>
        <taxon>Pseudomonadota</taxon>
        <taxon>Betaproteobacteria</taxon>
        <taxon>Burkholderiales</taxon>
        <taxon>Comamonadaceae</taxon>
        <taxon>Ramlibacter</taxon>
    </lineage>
</organism>
<feature type="binding site" description="covalent" evidence="6">
    <location>
        <position position="344"/>
    </location>
    <ligand>
        <name>heme c</name>
        <dbReference type="ChEBI" id="CHEBI:61717"/>
    </ligand>
</feature>
<sequence length="366" mass="37914">MSSSLKAGWAALLLAVGATCAQAQAPADPAQRFPGVGRAATPAEVKAWDIDVRPDFKGLPKGSGSVAKGQDVWEAKCASCHGVFGESNEVFAPLVGGTTEEDIKNGRVANLRRADYPGRTTLMKLAHVSTLWDYINRAMPWNAPKSLSVEEVYAVTGYLLHLGGIVPADFTLGDANIAEVQQRLPNRKGMSTAHAMWPGAELGGARAPDVQAQACMKDCPVEPKVASMLPDFARDAHGNLADQNRLVGPQRGARTVQAAAKPAAASAPAKPSAPAGAAASVPPADAERARALAQSNNCTACHAADRRIVGPSWAEIAGKHAGKTDYLSGKIRAGGSGVWGSIPMPPQSLGEADATLLARWLAGGAP</sequence>
<dbReference type="GO" id="GO:0020037">
    <property type="term" value="F:heme binding"/>
    <property type="evidence" value="ECO:0007669"/>
    <property type="project" value="InterPro"/>
</dbReference>
<feature type="domain" description="Cytochrome c" evidence="9">
    <location>
        <begin position="284"/>
        <end position="365"/>
    </location>
</feature>
<keyword evidence="5 6" id="KW-0408">Iron</keyword>
<evidence type="ECO:0000313" key="11">
    <source>
        <dbReference type="Proteomes" id="UP000297564"/>
    </source>
</evidence>
<evidence type="ECO:0000256" key="1">
    <source>
        <dbReference type="ARBA" id="ARBA00022448"/>
    </source>
</evidence>
<evidence type="ECO:0000256" key="4">
    <source>
        <dbReference type="ARBA" id="ARBA00022982"/>
    </source>
</evidence>
<keyword evidence="11" id="KW-1185">Reference proteome</keyword>
<reference evidence="10 11" key="1">
    <citation type="submission" date="2019-03" db="EMBL/GenBank/DDBJ databases">
        <title>Ramlibacter rhizophilus CCTCC AB2015357, whole genome shotgun sequence.</title>
        <authorList>
            <person name="Zhang X."/>
            <person name="Feng G."/>
            <person name="Zhu H."/>
        </authorList>
    </citation>
    <scope>NUCLEOTIDE SEQUENCE [LARGE SCALE GENOMIC DNA]</scope>
    <source>
        <strain evidence="10 11">CCTCC AB2015357</strain>
    </source>
</reference>
<evidence type="ECO:0000313" key="10">
    <source>
        <dbReference type="EMBL" id="TFZ04365.1"/>
    </source>
</evidence>
<evidence type="ECO:0000256" key="7">
    <source>
        <dbReference type="SAM" id="MobiDB-lite"/>
    </source>
</evidence>
<dbReference type="OrthoDB" id="9811281at2"/>
<dbReference type="InterPro" id="IPR036909">
    <property type="entry name" value="Cyt_c-like_dom_sf"/>
</dbReference>
<comment type="caution">
    <text evidence="10">The sequence shown here is derived from an EMBL/GenBank/DDBJ whole genome shotgun (WGS) entry which is preliminary data.</text>
</comment>
<dbReference type="GO" id="GO:0005506">
    <property type="term" value="F:iron ion binding"/>
    <property type="evidence" value="ECO:0007669"/>
    <property type="project" value="InterPro"/>
</dbReference>
<dbReference type="PROSITE" id="PS51007">
    <property type="entry name" value="CYTC"/>
    <property type="match status" value="2"/>
</dbReference>
<protein>
    <submittedName>
        <fullName evidence="10">C-type cytochrome</fullName>
    </submittedName>
</protein>
<evidence type="ECO:0000259" key="9">
    <source>
        <dbReference type="PROSITE" id="PS51007"/>
    </source>
</evidence>
<feature type="chain" id="PRO_5021260347" evidence="8">
    <location>
        <begin position="24"/>
        <end position="366"/>
    </location>
</feature>
<dbReference type="SUPFAM" id="SSF46626">
    <property type="entry name" value="Cytochrome c"/>
    <property type="match status" value="2"/>
</dbReference>
<keyword evidence="8" id="KW-0732">Signal</keyword>
<feature type="binding site" description="covalent" evidence="6">
    <location>
        <position position="298"/>
    </location>
    <ligand>
        <name>heme c</name>
        <dbReference type="ChEBI" id="CHEBI:61717"/>
    </ligand>
</feature>
<dbReference type="InterPro" id="IPR051459">
    <property type="entry name" value="Cytochrome_c-type_DH"/>
</dbReference>
<accession>A0A4Z0C2B4</accession>
<dbReference type="PANTHER" id="PTHR35008:SF8">
    <property type="entry name" value="ALCOHOL DEHYDROGENASE CYTOCHROME C SUBUNIT"/>
    <property type="match status" value="1"/>
</dbReference>
<comment type="PTM">
    <text evidence="6">Binds 1 heme c group covalently per subunit.</text>
</comment>
<keyword evidence="2 6" id="KW-0349">Heme</keyword>